<dbReference type="InterPro" id="IPR014776">
    <property type="entry name" value="4pyrrole_Mease_sub2"/>
</dbReference>
<keyword evidence="3" id="KW-0169">Cobalamin biosynthesis</keyword>
<evidence type="ECO:0000259" key="12">
    <source>
        <dbReference type="Pfam" id="PF02602"/>
    </source>
</evidence>
<dbReference type="CDD" id="cd11642">
    <property type="entry name" value="SUMT"/>
    <property type="match status" value="1"/>
</dbReference>
<dbReference type="InterPro" id="IPR003754">
    <property type="entry name" value="4pyrrol_synth_uPrphyn_synth"/>
</dbReference>
<dbReference type="SUPFAM" id="SSF53790">
    <property type="entry name" value="Tetrapyrrole methylase"/>
    <property type="match status" value="1"/>
</dbReference>
<reference evidence="13 14" key="1">
    <citation type="submission" date="2019-05" db="EMBL/GenBank/DDBJ databases">
        <authorList>
            <consortium name="Science for Life Laboratories"/>
        </authorList>
    </citation>
    <scope>NUCLEOTIDE SEQUENCE [LARGE SCALE GENOMIC DNA]</scope>
    <source>
        <strain evidence="13">Soil9</strain>
    </source>
</reference>
<evidence type="ECO:0000256" key="7">
    <source>
        <dbReference type="ARBA" id="ARBA00023244"/>
    </source>
</evidence>
<evidence type="ECO:0000313" key="13">
    <source>
        <dbReference type="EMBL" id="VTR94303.1"/>
    </source>
</evidence>
<evidence type="ECO:0000256" key="2">
    <source>
        <dbReference type="ARBA" id="ARBA00012162"/>
    </source>
</evidence>
<dbReference type="RefSeq" id="WP_162668860.1">
    <property type="nucleotide sequence ID" value="NZ_LR593886.1"/>
</dbReference>
<dbReference type="AlphaFoldDB" id="A0A6P2CZM8"/>
<dbReference type="InterPro" id="IPR035996">
    <property type="entry name" value="4pyrrol_Methylase_sf"/>
</dbReference>
<dbReference type="GO" id="GO:0009236">
    <property type="term" value="P:cobalamin biosynthetic process"/>
    <property type="evidence" value="ECO:0007669"/>
    <property type="project" value="UniProtKB-KW"/>
</dbReference>
<evidence type="ECO:0000313" key="14">
    <source>
        <dbReference type="Proteomes" id="UP000464178"/>
    </source>
</evidence>
<dbReference type="InterPro" id="IPR014777">
    <property type="entry name" value="4pyrrole_Mease_sub1"/>
</dbReference>
<evidence type="ECO:0000256" key="6">
    <source>
        <dbReference type="ARBA" id="ARBA00022691"/>
    </source>
</evidence>
<keyword evidence="4 10" id="KW-0489">Methyltransferase</keyword>
<dbReference type="FunFam" id="3.30.950.10:FF:000001">
    <property type="entry name" value="Siroheme synthase"/>
    <property type="match status" value="1"/>
</dbReference>
<dbReference type="FunFam" id="3.40.1010.10:FF:000001">
    <property type="entry name" value="Siroheme synthase"/>
    <property type="match status" value="1"/>
</dbReference>
<evidence type="ECO:0000256" key="10">
    <source>
        <dbReference type="RuleBase" id="RU003960"/>
    </source>
</evidence>
<dbReference type="PANTHER" id="PTHR45790:SF3">
    <property type="entry name" value="S-ADENOSYL-L-METHIONINE-DEPENDENT UROPORPHYRINOGEN III METHYLTRANSFERASE, CHLOROPLASTIC"/>
    <property type="match status" value="1"/>
</dbReference>
<evidence type="ECO:0000256" key="5">
    <source>
        <dbReference type="ARBA" id="ARBA00022679"/>
    </source>
</evidence>
<organism evidence="13 14">
    <name type="scientific">Gemmata massiliana</name>
    <dbReference type="NCBI Taxonomy" id="1210884"/>
    <lineage>
        <taxon>Bacteria</taxon>
        <taxon>Pseudomonadati</taxon>
        <taxon>Planctomycetota</taxon>
        <taxon>Planctomycetia</taxon>
        <taxon>Gemmatales</taxon>
        <taxon>Gemmataceae</taxon>
        <taxon>Gemmata</taxon>
    </lineage>
</organism>
<dbReference type="PROSITE" id="PS00839">
    <property type="entry name" value="SUMT_1"/>
    <property type="match status" value="1"/>
</dbReference>
<keyword evidence="7" id="KW-0627">Porphyrin biosynthesis</keyword>
<dbReference type="NCBIfam" id="TIGR01469">
    <property type="entry name" value="cobA_cysG_Cterm"/>
    <property type="match status" value="1"/>
</dbReference>
<evidence type="ECO:0000256" key="9">
    <source>
        <dbReference type="ARBA" id="ARBA00060548"/>
    </source>
</evidence>
<gene>
    <name evidence="13" type="ORF">SOIL9_34110</name>
</gene>
<dbReference type="KEGG" id="gms:SOIL9_34110"/>
<evidence type="ECO:0000256" key="1">
    <source>
        <dbReference type="ARBA" id="ARBA00005879"/>
    </source>
</evidence>
<accession>A0A6P2CZM8</accession>
<dbReference type="EMBL" id="LR593886">
    <property type="protein sequence ID" value="VTR94303.1"/>
    <property type="molecule type" value="Genomic_DNA"/>
</dbReference>
<dbReference type="GO" id="GO:0032259">
    <property type="term" value="P:methylation"/>
    <property type="evidence" value="ECO:0007669"/>
    <property type="project" value="UniProtKB-KW"/>
</dbReference>
<evidence type="ECO:0000256" key="8">
    <source>
        <dbReference type="ARBA" id="ARBA00025705"/>
    </source>
</evidence>
<feature type="domain" description="Tetrapyrrole methylase" evidence="11">
    <location>
        <begin position="10"/>
        <end position="221"/>
    </location>
</feature>
<dbReference type="GO" id="GO:0004851">
    <property type="term" value="F:uroporphyrin-III C-methyltransferase activity"/>
    <property type="evidence" value="ECO:0007669"/>
    <property type="project" value="UniProtKB-EC"/>
</dbReference>
<dbReference type="Gene3D" id="3.40.1010.10">
    <property type="entry name" value="Cobalt-precorrin-4 Transmethylase, Domain 1"/>
    <property type="match status" value="1"/>
</dbReference>
<dbReference type="InterPro" id="IPR036108">
    <property type="entry name" value="4pyrrol_syn_uPrphyn_synt_sf"/>
</dbReference>
<comment type="similarity">
    <text evidence="1 10">Belongs to the precorrin methyltransferase family.</text>
</comment>
<sequence length="516" mass="55774">MTPDPANPFVFLVGAGPGSPGLLTVRGAEVLGRADLVLYDQLVPERLLDLAPPHAERLCVRDLPGNHPDKYPHIHKKLIEAASTGKTVVRLKGGDPLIFGRGGEEAEALRAAGLTYEIVPGVTAALAAGAYLEIPLTHRMYASSIALVTGHELPNKPGNKLDWKALAAFPGTLAIYMGIARLPVIVGELLKYGKPPDTPAAIIERASTGEQRSVSATLGNLEEARRHAGLEAPGLILVGDTVAHRAPQPWFENRPLFGQRVLVTRPAHQASGMVRKLELLGAVVSRLHAVEIRDRDDFTLVDRGLEQIRRGEWDWLVFTSANGVHALLRRLDAVGRDLRDLGRIKLAAIGPKTADVLREYRLRADVVPAANFSSEGLVEVLKPHVTGQRVLLARANRGRELLRDELAKVATVDQIAVYDQVDVTTSSVTVLDALRRGEIRYVTLPSSNIARGVIGSFDETVRGRVERGDIRLVAISPETGNAVRTLGLPVAAEAKTFTEDGLIQAVVELARAESKH</sequence>
<comment type="pathway">
    <text evidence="9">Cofactor biosynthesis; adenosylcobalamin biosynthesis; precorrin-2 from uroporphyrinogen III: step 1/1.</text>
</comment>
<keyword evidence="14" id="KW-1185">Reference proteome</keyword>
<name>A0A6P2CZM8_9BACT</name>
<dbReference type="EC" id="2.1.1.107" evidence="2"/>
<dbReference type="Proteomes" id="UP000464178">
    <property type="component" value="Chromosome"/>
</dbReference>
<dbReference type="CDD" id="cd06578">
    <property type="entry name" value="HemD"/>
    <property type="match status" value="1"/>
</dbReference>
<keyword evidence="5 10" id="KW-0808">Transferase</keyword>
<dbReference type="PANTHER" id="PTHR45790">
    <property type="entry name" value="SIROHEME SYNTHASE-RELATED"/>
    <property type="match status" value="1"/>
</dbReference>
<comment type="pathway">
    <text evidence="8">Porphyrin-containing compound metabolism; siroheme biosynthesis; precorrin-2 from uroporphyrinogen III: step 1/1.</text>
</comment>
<dbReference type="GO" id="GO:0004852">
    <property type="term" value="F:uroporphyrinogen-III synthase activity"/>
    <property type="evidence" value="ECO:0007669"/>
    <property type="project" value="InterPro"/>
</dbReference>
<dbReference type="Gene3D" id="3.30.950.10">
    <property type="entry name" value="Methyltransferase, Cobalt-precorrin-4 Transmethylase, Domain 2"/>
    <property type="match status" value="1"/>
</dbReference>
<keyword evidence="6" id="KW-0949">S-adenosyl-L-methionine</keyword>
<dbReference type="SUPFAM" id="SSF69618">
    <property type="entry name" value="HemD-like"/>
    <property type="match status" value="1"/>
</dbReference>
<dbReference type="Gene3D" id="3.40.50.10090">
    <property type="match status" value="2"/>
</dbReference>
<dbReference type="Pfam" id="PF00590">
    <property type="entry name" value="TP_methylase"/>
    <property type="match status" value="1"/>
</dbReference>
<evidence type="ECO:0000259" key="11">
    <source>
        <dbReference type="Pfam" id="PF00590"/>
    </source>
</evidence>
<protein>
    <recommendedName>
        <fullName evidence="2">uroporphyrinogen-III C-methyltransferase</fullName>
        <ecNumber evidence="2">2.1.1.107</ecNumber>
    </recommendedName>
</protein>
<dbReference type="GO" id="GO:0019354">
    <property type="term" value="P:siroheme biosynthetic process"/>
    <property type="evidence" value="ECO:0007669"/>
    <property type="project" value="InterPro"/>
</dbReference>
<evidence type="ECO:0000256" key="3">
    <source>
        <dbReference type="ARBA" id="ARBA00022573"/>
    </source>
</evidence>
<dbReference type="InterPro" id="IPR003043">
    <property type="entry name" value="Uropor_MeTrfase_CS"/>
</dbReference>
<dbReference type="Pfam" id="PF02602">
    <property type="entry name" value="HEM4"/>
    <property type="match status" value="1"/>
</dbReference>
<dbReference type="InterPro" id="IPR006366">
    <property type="entry name" value="CobA/CysG_C"/>
</dbReference>
<dbReference type="InterPro" id="IPR000878">
    <property type="entry name" value="4pyrrol_Mease"/>
</dbReference>
<proteinExistence type="inferred from homology"/>
<dbReference type="PROSITE" id="PS00840">
    <property type="entry name" value="SUMT_2"/>
    <property type="match status" value="1"/>
</dbReference>
<evidence type="ECO:0000256" key="4">
    <source>
        <dbReference type="ARBA" id="ARBA00022603"/>
    </source>
</evidence>
<dbReference type="InterPro" id="IPR050161">
    <property type="entry name" value="Siro_Cobalamin_biosynth"/>
</dbReference>
<feature type="domain" description="Tetrapyrrole biosynthesis uroporphyrinogen III synthase" evidence="12">
    <location>
        <begin position="273"/>
        <end position="504"/>
    </location>
</feature>
<dbReference type="NCBIfam" id="NF004790">
    <property type="entry name" value="PRK06136.1"/>
    <property type="match status" value="1"/>
</dbReference>